<name>A0ABD0JGT8_9CAEN</name>
<evidence type="ECO:0000256" key="1">
    <source>
        <dbReference type="SAM" id="Coils"/>
    </source>
</evidence>
<sequence>HILIVQSPSVSVRSDSRYSFWRKSLRVLAAVTLLTIHPKPGGAHDYVMSREQLTHEVENLRSSLSAKEDALKQEIQTLRQQGADQARTIEQLTQVVSRQNHA</sequence>
<accession>A0ABD0JGT8</accession>
<comment type="caution">
    <text evidence="2">The sequence shown here is derived from an EMBL/GenBank/DDBJ whole genome shotgun (WGS) entry which is preliminary data.</text>
</comment>
<reference evidence="2 3" key="1">
    <citation type="journal article" date="2023" name="Sci. Data">
        <title>Genome assembly of the Korean intertidal mud-creeper Batillaria attramentaria.</title>
        <authorList>
            <person name="Patra A.K."/>
            <person name="Ho P.T."/>
            <person name="Jun S."/>
            <person name="Lee S.J."/>
            <person name="Kim Y."/>
            <person name="Won Y.J."/>
        </authorList>
    </citation>
    <scope>NUCLEOTIDE SEQUENCE [LARGE SCALE GENOMIC DNA]</scope>
    <source>
        <strain evidence="2">Wonlab-2016</strain>
    </source>
</reference>
<gene>
    <name evidence="2" type="ORF">BaRGS_00034943</name>
</gene>
<dbReference type="AlphaFoldDB" id="A0ABD0JGT8"/>
<keyword evidence="1" id="KW-0175">Coiled coil</keyword>
<dbReference type="Proteomes" id="UP001519460">
    <property type="component" value="Unassembled WGS sequence"/>
</dbReference>
<evidence type="ECO:0000313" key="2">
    <source>
        <dbReference type="EMBL" id="KAK7473836.1"/>
    </source>
</evidence>
<keyword evidence="3" id="KW-1185">Reference proteome</keyword>
<feature type="coiled-coil region" evidence="1">
    <location>
        <begin position="50"/>
        <end position="81"/>
    </location>
</feature>
<feature type="non-terminal residue" evidence="2">
    <location>
        <position position="102"/>
    </location>
</feature>
<dbReference type="EMBL" id="JACVVK020000456">
    <property type="protein sequence ID" value="KAK7473836.1"/>
    <property type="molecule type" value="Genomic_DNA"/>
</dbReference>
<feature type="non-terminal residue" evidence="2">
    <location>
        <position position="1"/>
    </location>
</feature>
<protein>
    <submittedName>
        <fullName evidence="2">Uncharacterized protein</fullName>
    </submittedName>
</protein>
<proteinExistence type="predicted"/>
<organism evidence="2 3">
    <name type="scientific">Batillaria attramentaria</name>
    <dbReference type="NCBI Taxonomy" id="370345"/>
    <lineage>
        <taxon>Eukaryota</taxon>
        <taxon>Metazoa</taxon>
        <taxon>Spiralia</taxon>
        <taxon>Lophotrochozoa</taxon>
        <taxon>Mollusca</taxon>
        <taxon>Gastropoda</taxon>
        <taxon>Caenogastropoda</taxon>
        <taxon>Sorbeoconcha</taxon>
        <taxon>Cerithioidea</taxon>
        <taxon>Batillariidae</taxon>
        <taxon>Batillaria</taxon>
    </lineage>
</organism>
<evidence type="ECO:0000313" key="3">
    <source>
        <dbReference type="Proteomes" id="UP001519460"/>
    </source>
</evidence>